<feature type="region of interest" description="Disordered" evidence="1">
    <location>
        <begin position="121"/>
        <end position="172"/>
    </location>
</feature>
<feature type="compositionally biased region" description="Polar residues" evidence="1">
    <location>
        <begin position="127"/>
        <end position="146"/>
    </location>
</feature>
<dbReference type="InterPro" id="IPR001478">
    <property type="entry name" value="PDZ"/>
</dbReference>
<feature type="compositionally biased region" description="Polar residues" evidence="1">
    <location>
        <begin position="162"/>
        <end position="172"/>
    </location>
</feature>
<dbReference type="AlphaFoldDB" id="A0AAV4BXG8"/>
<dbReference type="EMBL" id="BLXT01005511">
    <property type="protein sequence ID" value="GFO23488.1"/>
    <property type="molecule type" value="Genomic_DNA"/>
</dbReference>
<protein>
    <submittedName>
        <fullName evidence="3">PDZ and LIM domain protein 4</fullName>
    </submittedName>
</protein>
<sequence length="172" mass="18291">MFDGWTLESRPGKDLYVSGIPSRPGVAMIHIDGACAAMQDKSRSVMAGRTLKRKWRNRSLHPGSSIINPNSKAFNEGLQVNDVILSINGQSSEGLNHTQVQNLVKSVTSGTLVLQLQRETSRVNGHVNGNSYTSPPVSHSGDSIGSSGKPHNREIHRDPSVAGSSPATGALA</sequence>
<dbReference type="PROSITE" id="PS50106">
    <property type="entry name" value="PDZ"/>
    <property type="match status" value="1"/>
</dbReference>
<organism evidence="3 4">
    <name type="scientific">Plakobranchus ocellatus</name>
    <dbReference type="NCBI Taxonomy" id="259542"/>
    <lineage>
        <taxon>Eukaryota</taxon>
        <taxon>Metazoa</taxon>
        <taxon>Spiralia</taxon>
        <taxon>Lophotrochozoa</taxon>
        <taxon>Mollusca</taxon>
        <taxon>Gastropoda</taxon>
        <taxon>Heterobranchia</taxon>
        <taxon>Euthyneura</taxon>
        <taxon>Panpulmonata</taxon>
        <taxon>Sacoglossa</taxon>
        <taxon>Placobranchoidea</taxon>
        <taxon>Plakobranchidae</taxon>
        <taxon>Plakobranchus</taxon>
    </lineage>
</organism>
<reference evidence="3 4" key="1">
    <citation type="journal article" date="2021" name="Elife">
        <title>Chloroplast acquisition without the gene transfer in kleptoplastic sea slugs, Plakobranchus ocellatus.</title>
        <authorList>
            <person name="Maeda T."/>
            <person name="Takahashi S."/>
            <person name="Yoshida T."/>
            <person name="Shimamura S."/>
            <person name="Takaki Y."/>
            <person name="Nagai Y."/>
            <person name="Toyoda A."/>
            <person name="Suzuki Y."/>
            <person name="Arimoto A."/>
            <person name="Ishii H."/>
            <person name="Satoh N."/>
            <person name="Nishiyama T."/>
            <person name="Hasebe M."/>
            <person name="Maruyama T."/>
            <person name="Minagawa J."/>
            <person name="Obokata J."/>
            <person name="Shigenobu S."/>
        </authorList>
    </citation>
    <scope>NUCLEOTIDE SEQUENCE [LARGE SCALE GENOMIC DNA]</scope>
</reference>
<feature type="domain" description="PDZ" evidence="2">
    <location>
        <begin position="67"/>
        <end position="119"/>
    </location>
</feature>
<dbReference type="Pfam" id="PF00595">
    <property type="entry name" value="PDZ"/>
    <property type="match status" value="1"/>
</dbReference>
<name>A0AAV4BXG8_9GAST</name>
<dbReference type="Gene3D" id="2.30.42.10">
    <property type="match status" value="1"/>
</dbReference>
<evidence type="ECO:0000313" key="3">
    <source>
        <dbReference type="EMBL" id="GFO23488.1"/>
    </source>
</evidence>
<evidence type="ECO:0000256" key="1">
    <source>
        <dbReference type="SAM" id="MobiDB-lite"/>
    </source>
</evidence>
<accession>A0AAV4BXG8</accession>
<evidence type="ECO:0000313" key="4">
    <source>
        <dbReference type="Proteomes" id="UP000735302"/>
    </source>
</evidence>
<dbReference type="SUPFAM" id="SSF50156">
    <property type="entry name" value="PDZ domain-like"/>
    <property type="match status" value="1"/>
</dbReference>
<dbReference type="SMART" id="SM00228">
    <property type="entry name" value="PDZ"/>
    <property type="match status" value="1"/>
</dbReference>
<keyword evidence="4" id="KW-1185">Reference proteome</keyword>
<comment type="caution">
    <text evidence="3">The sequence shown here is derived from an EMBL/GenBank/DDBJ whole genome shotgun (WGS) entry which is preliminary data.</text>
</comment>
<proteinExistence type="predicted"/>
<dbReference type="InterPro" id="IPR036034">
    <property type="entry name" value="PDZ_sf"/>
</dbReference>
<dbReference type="Proteomes" id="UP000735302">
    <property type="component" value="Unassembled WGS sequence"/>
</dbReference>
<gene>
    <name evidence="3" type="ORF">PoB_004999300</name>
</gene>
<evidence type="ECO:0000259" key="2">
    <source>
        <dbReference type="PROSITE" id="PS50106"/>
    </source>
</evidence>